<dbReference type="InterPro" id="IPR003010">
    <property type="entry name" value="C-N_Hydrolase"/>
</dbReference>
<proteinExistence type="predicted"/>
<gene>
    <name evidence="4" type="ORF">JD844_015282</name>
</gene>
<name>A0ABQ7T813_PHRPL</name>
<reference evidence="4 5" key="1">
    <citation type="journal article" date="2022" name="Gigascience">
        <title>A chromosome-level genome assembly and annotation of the desert horned lizard, Phrynosoma platyrhinos, provides insight into chromosomal rearrangements among reptiles.</title>
        <authorList>
            <person name="Koochekian N."/>
            <person name="Ascanio A."/>
            <person name="Farleigh K."/>
            <person name="Card D.C."/>
            <person name="Schield D.R."/>
            <person name="Castoe T.A."/>
            <person name="Jezkova T."/>
        </authorList>
    </citation>
    <scope>NUCLEOTIDE SEQUENCE [LARGE SCALE GENOMIC DNA]</scope>
    <source>
        <strain evidence="4">NK-2021</strain>
    </source>
</reference>
<dbReference type="PANTHER" id="PTHR43674:SF2">
    <property type="entry name" value="BETA-UREIDOPROPIONASE"/>
    <property type="match status" value="1"/>
</dbReference>
<evidence type="ECO:0000256" key="1">
    <source>
        <dbReference type="ARBA" id="ARBA00022801"/>
    </source>
</evidence>
<sequence length="735" mass="82907">MELSPHNWSRICASENCATGFESARVKTLVIGFKSTQAKPSHSESNPRERKPSRPDSNLRRRNPCIQSRIRASKYPRHQIRISAGENPRHWIRIRANENPRHRSRIRAGETLAFRPRNGEAAADGAENLVPGFTMEEPLRETEEQAARPLDLPPTALSAAAERRFELRGYGFESAAEQLRPPRIIRVGLIQNKIPLPTDAPVAEQVAALHRRIEEIVEVAAMCGVNIVCFQEVWTMPFAFCTRERLPWTEFAESAENGLTTRFCQKRDSAHGETLWNTAVVVSNSGSVMGKTRKNHIPRIGDFNESTYYMEGDRGHPVFQTQFGRIAVNICYGRHHPLNWLMFSLNGAEVIFNPSATIGKLRSAIFPFRVTMTLKAFVIIKAHRDFGYFYGSSYVSAPDGSRTPGLSRTQDGLLVAEMDLNLCRQVADTWNFKDVLVRAVTPAKYDEVALVVRPPAEAFLADGEEAAILDGTRTQVAEEDDGVDQDDGHVATREVLLDVLDEVRTLRITAILSGGNVVLAEIRKSDNVLVKNCTSENFVFVKIRTSDDVLDKICTRENVVLVKIRTSENFIFFVKIRTSDDLIKIRTSENVVLAKNCTSENVVFVKFRTSDNVLYKIRTRENVVLVKIRTSENVVFVKIRTSDNVLDKIRMSENVVLVKICTSENVVFVKIRTSDNVLDKIRTSEKVVLVKIRTSDDILVKIRTNENVLFVKIRTSENVVLVKIRGIGTFDIQIR</sequence>
<dbReference type="InterPro" id="IPR050345">
    <property type="entry name" value="Aliph_Amidase/BUP"/>
</dbReference>
<evidence type="ECO:0000259" key="3">
    <source>
        <dbReference type="PROSITE" id="PS50263"/>
    </source>
</evidence>
<dbReference type="Proteomes" id="UP000826234">
    <property type="component" value="Unassembled WGS sequence"/>
</dbReference>
<dbReference type="Gene3D" id="3.60.110.10">
    <property type="entry name" value="Carbon-nitrogen hydrolase"/>
    <property type="match status" value="1"/>
</dbReference>
<feature type="region of interest" description="Disordered" evidence="2">
    <location>
        <begin position="35"/>
        <end position="63"/>
    </location>
</feature>
<evidence type="ECO:0000256" key="2">
    <source>
        <dbReference type="SAM" id="MobiDB-lite"/>
    </source>
</evidence>
<evidence type="ECO:0000313" key="4">
    <source>
        <dbReference type="EMBL" id="KAH0625687.1"/>
    </source>
</evidence>
<comment type="caution">
    <text evidence="4">The sequence shown here is derived from an EMBL/GenBank/DDBJ whole genome shotgun (WGS) entry which is preliminary data.</text>
</comment>
<dbReference type="PANTHER" id="PTHR43674">
    <property type="entry name" value="NITRILASE C965.09-RELATED"/>
    <property type="match status" value="1"/>
</dbReference>
<dbReference type="SUPFAM" id="SSF56317">
    <property type="entry name" value="Carbon-nitrogen hydrolase"/>
    <property type="match status" value="1"/>
</dbReference>
<dbReference type="Pfam" id="PF00795">
    <property type="entry name" value="CN_hydrolase"/>
    <property type="match status" value="1"/>
</dbReference>
<protein>
    <recommendedName>
        <fullName evidence="3">CN hydrolase domain-containing protein</fullName>
    </recommendedName>
</protein>
<evidence type="ECO:0000313" key="5">
    <source>
        <dbReference type="Proteomes" id="UP000826234"/>
    </source>
</evidence>
<accession>A0ABQ7T813</accession>
<keyword evidence="5" id="KW-1185">Reference proteome</keyword>
<organism evidence="4 5">
    <name type="scientific">Phrynosoma platyrhinos</name>
    <name type="common">Desert horned lizard</name>
    <dbReference type="NCBI Taxonomy" id="52577"/>
    <lineage>
        <taxon>Eukaryota</taxon>
        <taxon>Metazoa</taxon>
        <taxon>Chordata</taxon>
        <taxon>Craniata</taxon>
        <taxon>Vertebrata</taxon>
        <taxon>Euteleostomi</taxon>
        <taxon>Lepidosauria</taxon>
        <taxon>Squamata</taxon>
        <taxon>Bifurcata</taxon>
        <taxon>Unidentata</taxon>
        <taxon>Episquamata</taxon>
        <taxon>Toxicofera</taxon>
        <taxon>Iguania</taxon>
        <taxon>Phrynosomatidae</taxon>
        <taxon>Phrynosomatinae</taxon>
        <taxon>Phrynosoma</taxon>
    </lineage>
</organism>
<dbReference type="EMBL" id="JAIPUX010001211">
    <property type="protein sequence ID" value="KAH0625687.1"/>
    <property type="molecule type" value="Genomic_DNA"/>
</dbReference>
<feature type="compositionally biased region" description="Basic and acidic residues" evidence="2">
    <location>
        <begin position="41"/>
        <end position="59"/>
    </location>
</feature>
<feature type="domain" description="CN hydrolase" evidence="3">
    <location>
        <begin position="185"/>
        <end position="420"/>
    </location>
</feature>
<dbReference type="PROSITE" id="PS50263">
    <property type="entry name" value="CN_HYDROLASE"/>
    <property type="match status" value="1"/>
</dbReference>
<keyword evidence="1" id="KW-0378">Hydrolase</keyword>
<dbReference type="InterPro" id="IPR036526">
    <property type="entry name" value="C-N_Hydrolase_sf"/>
</dbReference>